<proteinExistence type="predicted"/>
<name>A0A382QA86_9ZZZZ</name>
<protein>
    <submittedName>
        <fullName evidence="1">Uncharacterized protein</fullName>
    </submittedName>
</protein>
<dbReference type="EMBL" id="UINC01112468">
    <property type="protein sequence ID" value="SVC81442.1"/>
    <property type="molecule type" value="Genomic_DNA"/>
</dbReference>
<dbReference type="AlphaFoldDB" id="A0A382QA86"/>
<organism evidence="1">
    <name type="scientific">marine metagenome</name>
    <dbReference type="NCBI Taxonomy" id="408172"/>
    <lineage>
        <taxon>unclassified sequences</taxon>
        <taxon>metagenomes</taxon>
        <taxon>ecological metagenomes</taxon>
    </lineage>
</organism>
<sequence length="87" mass="10421">MSDNQPWYFNDNISTKNQTKNVKSYGFHNHIVKERNMLVEEPISYILSGLIHQAQDYCDRDNILRCRLDMVTYSSAEKYQHEPHVDW</sequence>
<reference evidence="1" key="1">
    <citation type="submission" date="2018-05" db="EMBL/GenBank/DDBJ databases">
        <authorList>
            <person name="Lanie J.A."/>
            <person name="Ng W.-L."/>
            <person name="Kazmierczak K.M."/>
            <person name="Andrzejewski T.M."/>
            <person name="Davidsen T.M."/>
            <person name="Wayne K.J."/>
            <person name="Tettelin H."/>
            <person name="Glass J.I."/>
            <person name="Rusch D."/>
            <person name="Podicherti R."/>
            <person name="Tsui H.-C.T."/>
            <person name="Winkler M.E."/>
        </authorList>
    </citation>
    <scope>NUCLEOTIDE SEQUENCE</scope>
</reference>
<evidence type="ECO:0000313" key="1">
    <source>
        <dbReference type="EMBL" id="SVC81442.1"/>
    </source>
</evidence>
<feature type="non-terminal residue" evidence="1">
    <location>
        <position position="87"/>
    </location>
</feature>
<accession>A0A382QA86</accession>
<gene>
    <name evidence="1" type="ORF">METZ01_LOCUS334296</name>
</gene>